<sequence length="604" mass="68658">MPTAWLRHPRRWIPGCWRSSVKAGNRCSNTSRPTRRTFSIITTDSMKRFNNIRRLLLSAATLAVVGTSMLPGCTSVDDTLGSNLVPDNQQMYAGYVTIPRIDELNPKQYVETRLYQTDSIISSNISYGYFGQQLNDTIGRRTAGFLSQMINYYSVPEGYFGENPIFDSALLLLTVEKYGVDTLTTQHFAVYEILSNDYLKEAEEDTTFYIGFDPVKAGVYDPQKPLFRFTLGGEKEGEGPAATYVTLTPTEEGKQYVRHLMLQKAFDGDDFPYENDYSIYSVDSVEQWVEQFRGLYIAPDPDQMISEYGKGTVFGTKLETSGLAIYGRTRVKEDPSLIQDTVGMVYYFYETTSNNGFGNVSVNTVTHNYEEATAATKINIDDARETNENRPLHSRIHVEGLGGVISEMTFTREFFETLDAEIEAENERNNKDFRTLAFSQVTMSLYFNDSEYDWENIGSGSGNLSRLVEQMSAAPERLGMYTDYKKLTPIADYYYTYEQQYETELDYYGKINRSRGCYVMNITAYMQSLWNSYVEERDAAKAEGREIDMDNVKNRTVYLGPEAYSLYTNSFGEVQGMPTSDSGGTLSPENNAPIRFTISYNMIK</sequence>
<accession>A0A8S5S3K5</accession>
<dbReference type="EMBL" id="BK032514">
    <property type="protein sequence ID" value="DAF45605.1"/>
    <property type="molecule type" value="Genomic_DNA"/>
</dbReference>
<proteinExistence type="predicted"/>
<organism evidence="1">
    <name type="scientific">Siphoviridae sp. ctBLh2</name>
    <dbReference type="NCBI Taxonomy" id="2827803"/>
    <lineage>
        <taxon>Viruses</taxon>
        <taxon>Duplodnaviria</taxon>
        <taxon>Heunggongvirae</taxon>
        <taxon>Uroviricota</taxon>
        <taxon>Caudoviricetes</taxon>
    </lineage>
</organism>
<name>A0A8S5S3K5_9CAUD</name>
<protein>
    <recommendedName>
        <fullName evidence="2">DUF4270 domain-containing protein</fullName>
    </recommendedName>
</protein>
<evidence type="ECO:0008006" key="2">
    <source>
        <dbReference type="Google" id="ProtNLM"/>
    </source>
</evidence>
<reference evidence="1" key="1">
    <citation type="journal article" date="2021" name="Proc. Natl. Acad. Sci. U.S.A.">
        <title>A Catalog of Tens of Thousands of Viruses from Human Metagenomes Reveals Hidden Associations with Chronic Diseases.</title>
        <authorList>
            <person name="Tisza M.J."/>
            <person name="Buck C.B."/>
        </authorList>
    </citation>
    <scope>NUCLEOTIDE SEQUENCE</scope>
    <source>
        <strain evidence="1">CtBLh2</strain>
    </source>
</reference>
<evidence type="ECO:0000313" key="1">
    <source>
        <dbReference type="EMBL" id="DAF45605.1"/>
    </source>
</evidence>